<keyword evidence="4 7" id="KW-0812">Transmembrane</keyword>
<evidence type="ECO:0000256" key="6">
    <source>
        <dbReference type="ARBA" id="ARBA00023237"/>
    </source>
</evidence>
<evidence type="ECO:0000256" key="8">
    <source>
        <dbReference type="SAM" id="SignalP"/>
    </source>
</evidence>
<dbReference type="Gene3D" id="2.40.170.20">
    <property type="entry name" value="TonB-dependent receptor, beta-barrel domain"/>
    <property type="match status" value="1"/>
</dbReference>
<keyword evidence="11" id="KW-1185">Reference proteome</keyword>
<sequence length="1062" mass="119358">MKNILTLTLIVFATSLQAQIKLIGQVVDSTGHSVHNASIEVLGTTIKAVSDINGGFSLSLSKNQGRLLIKHLQYDNKELSFDNTDRPILVVLKQHMRKIDEVQVSTGYQTLSKERSTGSFEFVDQKTLEARSTYGIIEKLEGLVPGLQFDNRTGKSILNIRGIATLNSLQIQPLIVLDNFPYQGDLSNINPNDIESVTILKDAAASSIWGARAGNGVIVLTSKKAQESEKWALSYSGNINTAARPNLYGRNRISTNDFIDVELFLFNNKFYDATYNNTRRNRYVFSPVVDMLYKNKNNTLSDENLERAIAELRGVNYLDELSKEIYRPSLRQQHHISLTSGTPKLSNLIAIGYDYNKGQRIGSNDSRFTAKISNRYKINEKIETTVGFNYSNQSDDAYLEVINETYQTGGGKGFIYPYARLRDEYGNALAVPRGYNLEYIESLASTPLLDWRYVPLDDLGLSYSNGRQNYVQGQVGIELKPLKGFNMSGTYNFERQLLNSTAINGEESYYVRDMVNKFSQVNGNQIIYILPQGAIRYSESAEMQSHNLRGQANYSNMWKEHQITLLVGSELSHRETFANGFRSYGYDVKRKTSIPVDYVNSYPIYGGLGSYSRIPSGDLFNSSIQRFVSFYGNIGYNYKSRYGLSFSTRKDASNIFGVKTNDRWNPLWSAGASWTLSEEPWLTNEKWIDRLVLRATYGHSGNSGGGANPLPTIYYVPPSSNNISLLQQADVARLSNPNLKWEDVATKNLGLDFSLFDRAVSGQVQFYHKRSTDLISEDFVDITTGLSTIIKNVASIDGKGFEISLATTYSFGGFSGKTTLHGTKSRSVVKVFNGNIGLGSTYANGNSTALTPLPDKELYPVFSYRFAGLNPDNGNPRGIYNGEVSEDYAKLLYDSLQNLNYHGTALPPYYGSLIQELNWGDINLRFLITYKFGHYFKKSTINYNALFTSWSGHTDFEQRWKQPGDELFTDIPSMIYPAIANRDNFFGSSDANILEGGVIRIKDIRLSYRLQFKYGKNTLRGQVFASTNGGKPLWVQNKYGIDPEYINRPPQKVYSLGISLNF</sequence>
<dbReference type="Gene3D" id="2.170.130.10">
    <property type="entry name" value="TonB-dependent receptor, plug domain"/>
    <property type="match status" value="1"/>
</dbReference>
<evidence type="ECO:0000313" key="11">
    <source>
        <dbReference type="Proteomes" id="UP000625283"/>
    </source>
</evidence>
<dbReference type="Proteomes" id="UP000625283">
    <property type="component" value="Unassembled WGS sequence"/>
</dbReference>
<organism evidence="10 11">
    <name type="scientific">Sphingobacterium faecale</name>
    <dbReference type="NCBI Taxonomy" id="2803775"/>
    <lineage>
        <taxon>Bacteria</taxon>
        <taxon>Pseudomonadati</taxon>
        <taxon>Bacteroidota</taxon>
        <taxon>Sphingobacteriia</taxon>
        <taxon>Sphingobacteriales</taxon>
        <taxon>Sphingobacteriaceae</taxon>
        <taxon>Sphingobacterium</taxon>
    </lineage>
</organism>
<dbReference type="NCBIfam" id="TIGR04056">
    <property type="entry name" value="OMP_RagA_SusC"/>
    <property type="match status" value="1"/>
</dbReference>
<dbReference type="InterPro" id="IPR008969">
    <property type="entry name" value="CarboxyPept-like_regulatory"/>
</dbReference>
<accession>A0ABS1QYY6</accession>
<dbReference type="Pfam" id="PF13715">
    <property type="entry name" value="CarbopepD_reg_2"/>
    <property type="match status" value="1"/>
</dbReference>
<dbReference type="InterPro" id="IPR012910">
    <property type="entry name" value="Plug_dom"/>
</dbReference>
<comment type="similarity">
    <text evidence="7">Belongs to the TonB-dependent receptor family.</text>
</comment>
<gene>
    <name evidence="10" type="ORF">JKG61_02635</name>
</gene>
<keyword evidence="5 7" id="KW-0472">Membrane</keyword>
<dbReference type="InterPro" id="IPR039426">
    <property type="entry name" value="TonB-dep_rcpt-like"/>
</dbReference>
<evidence type="ECO:0000256" key="2">
    <source>
        <dbReference type="ARBA" id="ARBA00022448"/>
    </source>
</evidence>
<evidence type="ECO:0000313" key="10">
    <source>
        <dbReference type="EMBL" id="MBL1407643.1"/>
    </source>
</evidence>
<evidence type="ECO:0000256" key="5">
    <source>
        <dbReference type="ARBA" id="ARBA00023136"/>
    </source>
</evidence>
<name>A0ABS1QYY6_9SPHI</name>
<dbReference type="SUPFAM" id="SSF56935">
    <property type="entry name" value="Porins"/>
    <property type="match status" value="1"/>
</dbReference>
<dbReference type="SUPFAM" id="SSF49464">
    <property type="entry name" value="Carboxypeptidase regulatory domain-like"/>
    <property type="match status" value="1"/>
</dbReference>
<feature type="domain" description="TonB-dependent receptor plug" evidence="9">
    <location>
        <begin position="113"/>
        <end position="217"/>
    </location>
</feature>
<evidence type="ECO:0000256" key="1">
    <source>
        <dbReference type="ARBA" id="ARBA00004571"/>
    </source>
</evidence>
<reference evidence="10 11" key="1">
    <citation type="submission" date="2021-01" db="EMBL/GenBank/DDBJ databases">
        <title>C459-1 draft genome sequence.</title>
        <authorList>
            <person name="Zhang X.-F."/>
        </authorList>
    </citation>
    <scope>NUCLEOTIDE SEQUENCE [LARGE SCALE GENOMIC DNA]</scope>
    <source>
        <strain evidence="11">C459-1</strain>
    </source>
</reference>
<feature type="chain" id="PRO_5046816342" evidence="8">
    <location>
        <begin position="19"/>
        <end position="1062"/>
    </location>
</feature>
<comment type="subcellular location">
    <subcellularLocation>
        <location evidence="1 7">Cell outer membrane</location>
        <topology evidence="1 7">Multi-pass membrane protein</topology>
    </subcellularLocation>
</comment>
<keyword evidence="6 7" id="KW-0998">Cell outer membrane</keyword>
<dbReference type="InterPro" id="IPR037066">
    <property type="entry name" value="Plug_dom_sf"/>
</dbReference>
<dbReference type="RefSeq" id="WP_202101431.1">
    <property type="nucleotide sequence ID" value="NZ_JAERTY010000001.1"/>
</dbReference>
<evidence type="ECO:0000259" key="9">
    <source>
        <dbReference type="Pfam" id="PF07715"/>
    </source>
</evidence>
<keyword evidence="2 7" id="KW-0813">Transport</keyword>
<dbReference type="InterPro" id="IPR023996">
    <property type="entry name" value="TonB-dep_OMP_SusC/RagA"/>
</dbReference>
<dbReference type="InterPro" id="IPR036942">
    <property type="entry name" value="Beta-barrel_TonB_sf"/>
</dbReference>
<proteinExistence type="inferred from homology"/>
<evidence type="ECO:0000256" key="3">
    <source>
        <dbReference type="ARBA" id="ARBA00022452"/>
    </source>
</evidence>
<comment type="caution">
    <text evidence="10">The sequence shown here is derived from an EMBL/GenBank/DDBJ whole genome shotgun (WGS) entry which is preliminary data.</text>
</comment>
<protein>
    <submittedName>
        <fullName evidence="10">SusC/RagA family TonB-linked outer membrane protein</fullName>
    </submittedName>
</protein>
<feature type="signal peptide" evidence="8">
    <location>
        <begin position="1"/>
        <end position="18"/>
    </location>
</feature>
<evidence type="ECO:0000256" key="7">
    <source>
        <dbReference type="PROSITE-ProRule" id="PRU01360"/>
    </source>
</evidence>
<keyword evidence="8" id="KW-0732">Signal</keyword>
<evidence type="ECO:0000256" key="4">
    <source>
        <dbReference type="ARBA" id="ARBA00022692"/>
    </source>
</evidence>
<keyword evidence="3 7" id="KW-1134">Transmembrane beta strand</keyword>
<dbReference type="EMBL" id="JAERTY010000001">
    <property type="protein sequence ID" value="MBL1407643.1"/>
    <property type="molecule type" value="Genomic_DNA"/>
</dbReference>
<dbReference type="InterPro" id="IPR023997">
    <property type="entry name" value="TonB-dep_OMP_SusC/RagA_CS"/>
</dbReference>
<dbReference type="Pfam" id="PF07715">
    <property type="entry name" value="Plug"/>
    <property type="match status" value="1"/>
</dbReference>
<dbReference type="PROSITE" id="PS52016">
    <property type="entry name" value="TONB_DEPENDENT_REC_3"/>
    <property type="match status" value="1"/>
</dbReference>
<dbReference type="NCBIfam" id="TIGR04057">
    <property type="entry name" value="SusC_RagA_signa"/>
    <property type="match status" value="1"/>
</dbReference>